<dbReference type="InterPro" id="IPR001650">
    <property type="entry name" value="Helicase_C-like"/>
</dbReference>
<dbReference type="PROSITE" id="PS51195">
    <property type="entry name" value="Q_MOTIF"/>
    <property type="match status" value="1"/>
</dbReference>
<dbReference type="CDD" id="cd00268">
    <property type="entry name" value="DEADc"/>
    <property type="match status" value="1"/>
</dbReference>
<organism evidence="11 12">
    <name type="scientific">Acidipila rosea</name>
    <dbReference type="NCBI Taxonomy" id="768535"/>
    <lineage>
        <taxon>Bacteria</taxon>
        <taxon>Pseudomonadati</taxon>
        <taxon>Acidobacteriota</taxon>
        <taxon>Terriglobia</taxon>
        <taxon>Terriglobales</taxon>
        <taxon>Acidobacteriaceae</taxon>
        <taxon>Acidipila</taxon>
    </lineage>
</organism>
<evidence type="ECO:0000313" key="11">
    <source>
        <dbReference type="EMBL" id="TCK71904.1"/>
    </source>
</evidence>
<dbReference type="PROSITE" id="PS51192">
    <property type="entry name" value="HELICASE_ATP_BIND_1"/>
    <property type="match status" value="1"/>
</dbReference>
<name>A0A4R1L1Y7_9BACT</name>
<reference evidence="11 12" key="1">
    <citation type="submission" date="2019-03" db="EMBL/GenBank/DDBJ databases">
        <title>Genomic Encyclopedia of Type Strains, Phase IV (KMG-IV): sequencing the most valuable type-strain genomes for metagenomic binning, comparative biology and taxonomic classification.</title>
        <authorList>
            <person name="Goeker M."/>
        </authorList>
    </citation>
    <scope>NUCLEOTIDE SEQUENCE [LARGE SCALE GENOMIC DNA]</scope>
    <source>
        <strain evidence="11 12">DSM 103428</strain>
    </source>
</reference>
<dbReference type="PANTHER" id="PTHR47959:SF13">
    <property type="entry name" value="ATP-DEPENDENT RNA HELICASE RHLE"/>
    <property type="match status" value="1"/>
</dbReference>
<dbReference type="InterPro" id="IPR027417">
    <property type="entry name" value="P-loop_NTPase"/>
</dbReference>
<feature type="domain" description="DEAD-box RNA helicase Q" evidence="10">
    <location>
        <begin position="2"/>
        <end position="30"/>
    </location>
</feature>
<dbReference type="RefSeq" id="WP_131997134.1">
    <property type="nucleotide sequence ID" value="NZ_SMGK01000004.1"/>
</dbReference>
<dbReference type="InterPro" id="IPR014014">
    <property type="entry name" value="RNA_helicase_DEAD_Q_motif"/>
</dbReference>
<evidence type="ECO:0000313" key="12">
    <source>
        <dbReference type="Proteomes" id="UP000295210"/>
    </source>
</evidence>
<keyword evidence="3 7" id="KW-0347">Helicase</keyword>
<sequence>MTPFSELNLSSNLKKQLAALNFVTPTPVQDAAIPQAMEGKDVHATAQTGTGKTLSFLIPAIERLQKTQGKHPAVLVLVPTRELALQVEKQYRDLVGRYLPKAAVVIGGASEKGQISDLRGGARVVIATPGRLEDLLERRMLKIDKIEMLILDEADRMLDMGFVPAIRRIVSKIPKERQTLCFSATVDPAVAHLLAEVLRNPVRLSFGSTQKTSSSVKLIAYEVEQSQKAALIHRVVSNEAGQSLIFVGTKRRTEDVARKLERAGVSVAVMHGDRSQSQRNRALESFQKGRAQVLVATDVASRGIHCDNIAQVINYDLPKMAEDFIHRAGRTGRAGATGIAASFYTPIERREIARFERSLDLKIERIAIKENLVREQRGQMVDTAKLKFAGAPAPTRGKSGGRRNMPAGVYLEGESLQKYAAR</sequence>
<protein>
    <submittedName>
        <fullName evidence="11">ATP-dependent RNA helicase RhlE</fullName>
    </submittedName>
</protein>
<dbReference type="PROSITE" id="PS00039">
    <property type="entry name" value="DEAD_ATP_HELICASE"/>
    <property type="match status" value="1"/>
</dbReference>
<dbReference type="SMART" id="SM00487">
    <property type="entry name" value="DEXDc"/>
    <property type="match status" value="1"/>
</dbReference>
<dbReference type="AlphaFoldDB" id="A0A4R1L1Y7"/>
<gene>
    <name evidence="11" type="ORF">C7378_2526</name>
</gene>
<dbReference type="InterPro" id="IPR044742">
    <property type="entry name" value="DEAD/DEAH_RhlB"/>
</dbReference>
<feature type="domain" description="Helicase ATP-binding" evidence="8">
    <location>
        <begin position="33"/>
        <end position="204"/>
    </location>
</feature>
<evidence type="ECO:0000259" key="10">
    <source>
        <dbReference type="PROSITE" id="PS51195"/>
    </source>
</evidence>
<accession>A0A4R1L1Y7</accession>
<evidence type="ECO:0000256" key="4">
    <source>
        <dbReference type="ARBA" id="ARBA00022840"/>
    </source>
</evidence>
<dbReference type="PANTHER" id="PTHR47959">
    <property type="entry name" value="ATP-DEPENDENT RNA HELICASE RHLE-RELATED"/>
    <property type="match status" value="1"/>
</dbReference>
<dbReference type="PROSITE" id="PS51194">
    <property type="entry name" value="HELICASE_CTER"/>
    <property type="match status" value="1"/>
</dbReference>
<dbReference type="GO" id="GO:0005524">
    <property type="term" value="F:ATP binding"/>
    <property type="evidence" value="ECO:0007669"/>
    <property type="project" value="UniProtKB-KW"/>
</dbReference>
<dbReference type="OrthoDB" id="9805696at2"/>
<dbReference type="InterPro" id="IPR000629">
    <property type="entry name" value="RNA-helicase_DEAD-box_CS"/>
</dbReference>
<dbReference type="GO" id="GO:0016787">
    <property type="term" value="F:hydrolase activity"/>
    <property type="evidence" value="ECO:0007669"/>
    <property type="project" value="UniProtKB-KW"/>
</dbReference>
<keyword evidence="2 7" id="KW-0378">Hydrolase</keyword>
<evidence type="ECO:0000256" key="2">
    <source>
        <dbReference type="ARBA" id="ARBA00022801"/>
    </source>
</evidence>
<keyword evidence="12" id="KW-1185">Reference proteome</keyword>
<evidence type="ECO:0000256" key="6">
    <source>
        <dbReference type="PROSITE-ProRule" id="PRU00552"/>
    </source>
</evidence>
<comment type="similarity">
    <text evidence="5 7">Belongs to the DEAD box helicase family.</text>
</comment>
<comment type="caution">
    <text evidence="11">The sequence shown here is derived from an EMBL/GenBank/DDBJ whole genome shotgun (WGS) entry which is preliminary data.</text>
</comment>
<evidence type="ECO:0000256" key="1">
    <source>
        <dbReference type="ARBA" id="ARBA00022741"/>
    </source>
</evidence>
<feature type="short sequence motif" description="Q motif" evidence="6">
    <location>
        <begin position="2"/>
        <end position="30"/>
    </location>
</feature>
<dbReference type="InterPro" id="IPR050079">
    <property type="entry name" value="DEAD_box_RNA_helicase"/>
</dbReference>
<dbReference type="SUPFAM" id="SSF52540">
    <property type="entry name" value="P-loop containing nucleoside triphosphate hydrolases"/>
    <property type="match status" value="1"/>
</dbReference>
<dbReference type="GO" id="GO:0003676">
    <property type="term" value="F:nucleic acid binding"/>
    <property type="evidence" value="ECO:0007669"/>
    <property type="project" value="InterPro"/>
</dbReference>
<dbReference type="Pfam" id="PF00270">
    <property type="entry name" value="DEAD"/>
    <property type="match status" value="1"/>
</dbReference>
<dbReference type="Gene3D" id="3.40.50.300">
    <property type="entry name" value="P-loop containing nucleotide triphosphate hydrolases"/>
    <property type="match status" value="2"/>
</dbReference>
<dbReference type="GO" id="GO:0005829">
    <property type="term" value="C:cytosol"/>
    <property type="evidence" value="ECO:0007669"/>
    <property type="project" value="TreeGrafter"/>
</dbReference>
<keyword evidence="4 7" id="KW-0067">ATP-binding</keyword>
<dbReference type="GO" id="GO:0003724">
    <property type="term" value="F:RNA helicase activity"/>
    <property type="evidence" value="ECO:0007669"/>
    <property type="project" value="InterPro"/>
</dbReference>
<dbReference type="CDD" id="cd18787">
    <property type="entry name" value="SF2_C_DEAD"/>
    <property type="match status" value="1"/>
</dbReference>
<keyword evidence="1 7" id="KW-0547">Nucleotide-binding</keyword>
<dbReference type="Pfam" id="PF00271">
    <property type="entry name" value="Helicase_C"/>
    <property type="match status" value="1"/>
</dbReference>
<evidence type="ECO:0000256" key="5">
    <source>
        <dbReference type="ARBA" id="ARBA00038437"/>
    </source>
</evidence>
<evidence type="ECO:0000256" key="3">
    <source>
        <dbReference type="ARBA" id="ARBA00022806"/>
    </source>
</evidence>
<dbReference type="EMBL" id="SMGK01000004">
    <property type="protein sequence ID" value="TCK71904.1"/>
    <property type="molecule type" value="Genomic_DNA"/>
</dbReference>
<evidence type="ECO:0000259" key="9">
    <source>
        <dbReference type="PROSITE" id="PS51194"/>
    </source>
</evidence>
<proteinExistence type="inferred from homology"/>
<dbReference type="Proteomes" id="UP000295210">
    <property type="component" value="Unassembled WGS sequence"/>
</dbReference>
<dbReference type="SMART" id="SM00490">
    <property type="entry name" value="HELICc"/>
    <property type="match status" value="1"/>
</dbReference>
<dbReference type="InterPro" id="IPR011545">
    <property type="entry name" value="DEAD/DEAH_box_helicase_dom"/>
</dbReference>
<evidence type="ECO:0000256" key="7">
    <source>
        <dbReference type="RuleBase" id="RU000492"/>
    </source>
</evidence>
<dbReference type="InterPro" id="IPR014001">
    <property type="entry name" value="Helicase_ATP-bd"/>
</dbReference>
<feature type="domain" description="Helicase C-terminal" evidence="9">
    <location>
        <begin position="227"/>
        <end position="380"/>
    </location>
</feature>
<evidence type="ECO:0000259" key="8">
    <source>
        <dbReference type="PROSITE" id="PS51192"/>
    </source>
</evidence>